<keyword evidence="1" id="KW-0732">Signal</keyword>
<keyword evidence="3" id="KW-1185">Reference proteome</keyword>
<feature type="signal peptide" evidence="1">
    <location>
        <begin position="1"/>
        <end position="22"/>
    </location>
</feature>
<accession>L8HK74</accession>
<dbReference type="RefSeq" id="XP_004367828.1">
    <property type="nucleotide sequence ID" value="XM_004367771.1"/>
</dbReference>
<dbReference type="KEGG" id="acan:ACA1_287740"/>
<dbReference type="Proteomes" id="UP000011083">
    <property type="component" value="Unassembled WGS sequence"/>
</dbReference>
<protein>
    <submittedName>
        <fullName evidence="2">Uncharacterized protein</fullName>
    </submittedName>
</protein>
<evidence type="ECO:0000313" key="2">
    <source>
        <dbReference type="EMBL" id="ELR25073.1"/>
    </source>
</evidence>
<dbReference type="VEuPathDB" id="AmoebaDB:ACA1_287740"/>
<sequence length="132" mass="14734">MKNWSVLVAVVILFCAVSPSQSCEVEGRWTARQRSLFYNLDLTMSLHPNSSYTAEATIGYTMGSCKCQVREEGAFEVDELPSSILFNTQFCQASSCCHCTAHTKPYPLTFINTCDTIHVDIGFGVVELHRLQ</sequence>
<feature type="chain" id="PRO_5003990771" evidence="1">
    <location>
        <begin position="23"/>
        <end position="132"/>
    </location>
</feature>
<reference evidence="2 3" key="1">
    <citation type="journal article" date="2013" name="Genome Biol.">
        <title>Genome of Acanthamoeba castellanii highlights extensive lateral gene transfer and early evolution of tyrosine kinase signaling.</title>
        <authorList>
            <person name="Clarke M."/>
            <person name="Lohan A.J."/>
            <person name="Liu B."/>
            <person name="Lagkouvardos I."/>
            <person name="Roy S."/>
            <person name="Zafar N."/>
            <person name="Bertelli C."/>
            <person name="Schilde C."/>
            <person name="Kianianmomeni A."/>
            <person name="Burglin T.R."/>
            <person name="Frech C."/>
            <person name="Turcotte B."/>
            <person name="Kopec K.O."/>
            <person name="Synnott J.M."/>
            <person name="Choo C."/>
            <person name="Paponov I."/>
            <person name="Finkler A."/>
            <person name="Soon Heng Tan C."/>
            <person name="Hutchins A.P."/>
            <person name="Weinmeier T."/>
            <person name="Rattei T."/>
            <person name="Chu J.S."/>
            <person name="Gimenez G."/>
            <person name="Irimia M."/>
            <person name="Rigden D.J."/>
            <person name="Fitzpatrick D.A."/>
            <person name="Lorenzo-Morales J."/>
            <person name="Bateman A."/>
            <person name="Chiu C.H."/>
            <person name="Tang P."/>
            <person name="Hegemann P."/>
            <person name="Fromm H."/>
            <person name="Raoult D."/>
            <person name="Greub G."/>
            <person name="Miranda-Saavedra D."/>
            <person name="Chen N."/>
            <person name="Nash P."/>
            <person name="Ginger M.L."/>
            <person name="Horn M."/>
            <person name="Schaap P."/>
            <person name="Caler L."/>
            <person name="Loftus B."/>
        </authorList>
    </citation>
    <scope>NUCLEOTIDE SEQUENCE [LARGE SCALE GENOMIC DNA]</scope>
    <source>
        <strain evidence="2 3">Neff</strain>
    </source>
</reference>
<evidence type="ECO:0000313" key="3">
    <source>
        <dbReference type="Proteomes" id="UP000011083"/>
    </source>
</evidence>
<name>L8HK74_ACACF</name>
<dbReference type="GeneID" id="14926116"/>
<dbReference type="AlphaFoldDB" id="L8HK74"/>
<gene>
    <name evidence="2" type="ORF">ACA1_287740</name>
</gene>
<dbReference type="EMBL" id="KB007805">
    <property type="protein sequence ID" value="ELR25073.1"/>
    <property type="molecule type" value="Genomic_DNA"/>
</dbReference>
<evidence type="ECO:0000256" key="1">
    <source>
        <dbReference type="SAM" id="SignalP"/>
    </source>
</evidence>
<proteinExistence type="predicted"/>
<organism evidence="2 3">
    <name type="scientific">Acanthamoeba castellanii (strain ATCC 30010 / Neff)</name>
    <dbReference type="NCBI Taxonomy" id="1257118"/>
    <lineage>
        <taxon>Eukaryota</taxon>
        <taxon>Amoebozoa</taxon>
        <taxon>Discosea</taxon>
        <taxon>Longamoebia</taxon>
        <taxon>Centramoebida</taxon>
        <taxon>Acanthamoebidae</taxon>
        <taxon>Acanthamoeba</taxon>
    </lineage>
</organism>